<proteinExistence type="predicted"/>
<sequence length="48" mass="5022">MAKLAQELLLHFLTTFLGEATFGGLRTFPAGFDGLALGRLDLAILGGS</sequence>
<organism evidence="2 3">
    <name type="scientific">Ectopseudomonas oleovorans</name>
    <name type="common">Pseudomonas oleovorans</name>
    <dbReference type="NCBI Taxonomy" id="301"/>
    <lineage>
        <taxon>Bacteria</taxon>
        <taxon>Pseudomonadati</taxon>
        <taxon>Pseudomonadota</taxon>
        <taxon>Gammaproteobacteria</taxon>
        <taxon>Pseudomonadales</taxon>
        <taxon>Pseudomonadaceae</taxon>
        <taxon>Ectopseudomonas</taxon>
    </lineage>
</organism>
<protein>
    <submittedName>
        <fullName evidence="2">Uncharacterized protein</fullName>
    </submittedName>
</protein>
<dbReference type="Proteomes" id="UP001159292">
    <property type="component" value="Unassembled WGS sequence"/>
</dbReference>
<dbReference type="EMBL" id="JAOEET010000067">
    <property type="protein sequence ID" value="MDH0569219.1"/>
    <property type="molecule type" value="Genomic_DNA"/>
</dbReference>
<dbReference type="EMBL" id="UGUV01000002">
    <property type="protein sequence ID" value="SUD52631.1"/>
    <property type="molecule type" value="Genomic_DNA"/>
</dbReference>
<dbReference type="GeneID" id="300416087"/>
<evidence type="ECO:0000313" key="2">
    <source>
        <dbReference type="EMBL" id="SUD52631.1"/>
    </source>
</evidence>
<evidence type="ECO:0000313" key="3">
    <source>
        <dbReference type="Proteomes" id="UP000255303"/>
    </source>
</evidence>
<dbReference type="RefSeq" id="WP_158212577.1">
    <property type="nucleotide sequence ID" value="NZ_FNZC01000006.1"/>
</dbReference>
<evidence type="ECO:0000313" key="1">
    <source>
        <dbReference type="EMBL" id="MDH0569219.1"/>
    </source>
</evidence>
<name>A0A379JWP5_ECTOL</name>
<reference evidence="2 3" key="1">
    <citation type="submission" date="2018-06" db="EMBL/GenBank/DDBJ databases">
        <authorList>
            <consortium name="Pathogen Informatics"/>
            <person name="Doyle S."/>
        </authorList>
    </citation>
    <scope>NUCLEOTIDE SEQUENCE [LARGE SCALE GENOMIC DNA]</scope>
    <source>
        <strain evidence="2 3">NCTC10692</strain>
    </source>
</reference>
<dbReference type="Proteomes" id="UP000255303">
    <property type="component" value="Unassembled WGS sequence"/>
</dbReference>
<dbReference type="AlphaFoldDB" id="A0A379JWP5"/>
<accession>A0A379JWP5</accession>
<gene>
    <name evidence="1" type="ORF">N7671_18865</name>
    <name evidence="2" type="ORF">NCTC10692_03119</name>
</gene>
<reference evidence="1" key="2">
    <citation type="submission" date="2022-09" db="EMBL/GenBank/DDBJ databases">
        <title>Intensive care unit water sources are persistently colonized with multi-drug resistant bacteria and are the site of extensive horizontal gene transfer of antibiotic resistance genes.</title>
        <authorList>
            <person name="Diorio-Toth L."/>
        </authorList>
    </citation>
    <scope>NUCLEOTIDE SEQUENCE</scope>
    <source>
        <strain evidence="1">GD04000</strain>
    </source>
</reference>